<dbReference type="AlphaFoldDB" id="A0A327RBP6"/>
<keyword evidence="2" id="KW-1185">Reference proteome</keyword>
<organism evidence="1 2">
    <name type="scientific">Olleya aquimaris</name>
    <dbReference type="NCBI Taxonomy" id="639310"/>
    <lineage>
        <taxon>Bacteria</taxon>
        <taxon>Pseudomonadati</taxon>
        <taxon>Bacteroidota</taxon>
        <taxon>Flavobacteriia</taxon>
        <taxon>Flavobacteriales</taxon>
        <taxon>Flavobacteriaceae</taxon>
    </lineage>
</organism>
<protein>
    <submittedName>
        <fullName evidence="1">Uncharacterized protein</fullName>
    </submittedName>
</protein>
<sequence>MKKIVLVFLLIVVTINASISQEWLTSFELAKRLALSKNKMILAVWEDAAYYSYPVAIKDSNGKFKVVELFTNDSIKELVWDYFVPVIIPESSYDKLAKEVVGKRSLNYEERFNDDNLKVMDPNGFILNASPQDYFMDQNLSFIIKNYALNTSTLNPELGIYFEDKNFSTAFRLGVKYQEAAIYAKQNIKKDIINLSDIYLEEARVFLANTDLDNKNALVQKLDLLVIKKELLLGKPKKARRLLKKYKDQKIHDINASLFAFLNYTTFTYLKKIDEALLWRDQVQQIDLKKVKFIVN</sequence>
<evidence type="ECO:0000313" key="1">
    <source>
        <dbReference type="EMBL" id="RAJ13392.1"/>
    </source>
</evidence>
<dbReference type="RefSeq" id="WP_111660205.1">
    <property type="nucleotide sequence ID" value="NZ_QLLO01000006.1"/>
</dbReference>
<reference evidence="1 2" key="1">
    <citation type="submission" date="2018-06" db="EMBL/GenBank/DDBJ databases">
        <title>Genomic Encyclopedia of Archaeal and Bacterial Type Strains, Phase II (KMG-II): from individual species to whole genera.</title>
        <authorList>
            <person name="Goeker M."/>
        </authorList>
    </citation>
    <scope>NUCLEOTIDE SEQUENCE [LARGE SCALE GENOMIC DNA]</scope>
    <source>
        <strain evidence="1 2">DSM 24464</strain>
    </source>
</reference>
<dbReference type="EMBL" id="QLLO01000006">
    <property type="protein sequence ID" value="RAJ13392.1"/>
    <property type="molecule type" value="Genomic_DNA"/>
</dbReference>
<dbReference type="Proteomes" id="UP000248703">
    <property type="component" value="Unassembled WGS sequence"/>
</dbReference>
<dbReference type="OrthoDB" id="1415142at2"/>
<proteinExistence type="predicted"/>
<name>A0A327RBP6_9FLAO</name>
<accession>A0A327RBP6</accession>
<gene>
    <name evidence="1" type="ORF">LY08_01909</name>
</gene>
<evidence type="ECO:0000313" key="2">
    <source>
        <dbReference type="Proteomes" id="UP000248703"/>
    </source>
</evidence>
<comment type="caution">
    <text evidence="1">The sequence shown here is derived from an EMBL/GenBank/DDBJ whole genome shotgun (WGS) entry which is preliminary data.</text>
</comment>